<dbReference type="EMBL" id="LWMT01000046">
    <property type="protein sequence ID" value="KZX17086.1"/>
    <property type="molecule type" value="Genomic_DNA"/>
</dbReference>
<dbReference type="PROSITE" id="PS00198">
    <property type="entry name" value="4FE4S_FER_1"/>
    <property type="match status" value="1"/>
</dbReference>
<evidence type="ECO:0000259" key="1">
    <source>
        <dbReference type="PROSITE" id="PS51379"/>
    </source>
</evidence>
<feature type="domain" description="4Fe-4S ferredoxin-type" evidence="1">
    <location>
        <begin position="1"/>
        <end position="26"/>
    </location>
</feature>
<dbReference type="AlphaFoldDB" id="A0A166EWH5"/>
<evidence type="ECO:0000313" key="3">
    <source>
        <dbReference type="Proteomes" id="UP000077066"/>
    </source>
</evidence>
<comment type="caution">
    <text evidence="2">The sequence shown here is derived from an EMBL/GenBank/DDBJ whole genome shotgun (WGS) entry which is preliminary data.</text>
</comment>
<dbReference type="PROSITE" id="PS51379">
    <property type="entry name" value="4FE4S_FER_2"/>
    <property type="match status" value="2"/>
</dbReference>
<sequence length="54" mass="6106">MIVKEWCSYCGECAGVCPRNLILVRETELEFDTGECKECDFCIKACPVNALEKD</sequence>
<dbReference type="Pfam" id="PF12838">
    <property type="entry name" value="Fer4_7"/>
    <property type="match status" value="1"/>
</dbReference>
<dbReference type="PATRIC" id="fig|55758.3.peg.409"/>
<dbReference type="GO" id="GO:0016491">
    <property type="term" value="F:oxidoreductase activity"/>
    <property type="evidence" value="ECO:0007669"/>
    <property type="project" value="UniProtKB-ARBA"/>
</dbReference>
<reference evidence="2 3" key="1">
    <citation type="submission" date="2016-04" db="EMBL/GenBank/DDBJ databases">
        <title>Genome sequence of Methanobrevibacter filiformis DSM 11501.</title>
        <authorList>
            <person name="Poehlein A."/>
            <person name="Seedorf H."/>
            <person name="Daniel R."/>
        </authorList>
    </citation>
    <scope>NUCLEOTIDE SEQUENCE [LARGE SCALE GENOMIC DNA]</scope>
    <source>
        <strain evidence="2 3">DSM 11501</strain>
    </source>
</reference>
<dbReference type="Proteomes" id="UP000077066">
    <property type="component" value="Unassembled WGS sequence"/>
</dbReference>
<protein>
    <submittedName>
        <fullName evidence="2">Ferredoxin</fullName>
    </submittedName>
</protein>
<gene>
    <name evidence="2" type="ORF">MBFIL_03680</name>
</gene>
<dbReference type="STRING" id="55758.MBFIL_03680"/>
<organism evidence="2 3">
    <name type="scientific">Methanobrevibacter filiformis</name>
    <dbReference type="NCBI Taxonomy" id="55758"/>
    <lineage>
        <taxon>Archaea</taxon>
        <taxon>Methanobacteriati</taxon>
        <taxon>Methanobacteriota</taxon>
        <taxon>Methanomada group</taxon>
        <taxon>Methanobacteria</taxon>
        <taxon>Methanobacteriales</taxon>
        <taxon>Methanobacteriaceae</taxon>
        <taxon>Methanobrevibacter</taxon>
    </lineage>
</organism>
<accession>A0A166EWH5</accession>
<dbReference type="RefSeq" id="WP_066970946.1">
    <property type="nucleotide sequence ID" value="NZ_LWMT01000046.1"/>
</dbReference>
<dbReference type="InterPro" id="IPR017896">
    <property type="entry name" value="4Fe4S_Fe-S-bd"/>
</dbReference>
<dbReference type="Gene3D" id="3.30.70.20">
    <property type="match status" value="1"/>
</dbReference>
<dbReference type="SUPFAM" id="SSF54862">
    <property type="entry name" value="4Fe-4S ferredoxins"/>
    <property type="match status" value="1"/>
</dbReference>
<name>A0A166EWH5_9EURY</name>
<proteinExistence type="predicted"/>
<keyword evidence="3" id="KW-1185">Reference proteome</keyword>
<dbReference type="InterPro" id="IPR017900">
    <property type="entry name" value="4Fe4S_Fe_S_CS"/>
</dbReference>
<feature type="domain" description="4Fe-4S ferredoxin-type" evidence="1">
    <location>
        <begin position="27"/>
        <end position="54"/>
    </location>
</feature>
<dbReference type="OrthoDB" id="15347at2157"/>
<evidence type="ECO:0000313" key="2">
    <source>
        <dbReference type="EMBL" id="KZX17086.1"/>
    </source>
</evidence>